<reference evidence="1 2" key="1">
    <citation type="journal article" date="2012" name="J. Bacteriol.">
        <title>Complete genome sequences of Desulfosporosinus orientis DSM765T, Desulfosporosinus youngiae DSM17734T, Desulfosporosinus meridiei DSM13257T, and Desulfosporosinus acidiphilus DSM22704T.</title>
        <authorList>
            <person name="Pester M."/>
            <person name="Brambilla E."/>
            <person name="Alazard D."/>
            <person name="Rattei T."/>
            <person name="Weinmaier T."/>
            <person name="Han J."/>
            <person name="Lucas S."/>
            <person name="Lapidus A."/>
            <person name="Cheng J.F."/>
            <person name="Goodwin L."/>
            <person name="Pitluck S."/>
            <person name="Peters L."/>
            <person name="Ovchinnikova G."/>
            <person name="Teshima H."/>
            <person name="Detter J.C."/>
            <person name="Han C.S."/>
            <person name="Tapia R."/>
            <person name="Land M.L."/>
            <person name="Hauser L."/>
            <person name="Kyrpides N.C."/>
            <person name="Ivanova N.N."/>
            <person name="Pagani I."/>
            <person name="Huntmann M."/>
            <person name="Wei C.L."/>
            <person name="Davenport K.W."/>
            <person name="Daligault H."/>
            <person name="Chain P.S."/>
            <person name="Chen A."/>
            <person name="Mavromatis K."/>
            <person name="Markowitz V."/>
            <person name="Szeto E."/>
            <person name="Mikhailova N."/>
            <person name="Pati A."/>
            <person name="Wagner M."/>
            <person name="Woyke T."/>
            <person name="Ollivier B."/>
            <person name="Klenk H.P."/>
            <person name="Spring S."/>
            <person name="Loy A."/>
        </authorList>
    </citation>
    <scope>NUCLEOTIDE SEQUENCE [LARGE SCALE GENOMIC DNA]</scope>
    <source>
        <strain evidence="2">ATCC BAA-275 / DSM 13257 / NCIMB 13706 / S10</strain>
    </source>
</reference>
<evidence type="ECO:0000313" key="1">
    <source>
        <dbReference type="EMBL" id="AFQ45970.1"/>
    </source>
</evidence>
<reference evidence="2" key="2">
    <citation type="submission" date="2012-08" db="EMBL/GenBank/DDBJ databases">
        <title>Finished genome of Desulfosporosinus meridiei DSM 13257.</title>
        <authorList>
            <person name="Huntemann M."/>
            <person name="Wei C.-L."/>
            <person name="Han J."/>
            <person name="Detter J.C."/>
            <person name="Han C."/>
            <person name="Davenport K."/>
            <person name="Daligault H."/>
            <person name="Erkkila T."/>
            <person name="Gu W."/>
            <person name="Munk A.C.C."/>
            <person name="Teshima H."/>
            <person name="Xu Y."/>
            <person name="Chain P."/>
            <person name="Tapia R."/>
            <person name="Chen A."/>
            <person name="Krypides N."/>
            <person name="Mavromatis K."/>
            <person name="Markowitz V."/>
            <person name="Szeto E."/>
            <person name="Ivanova N."/>
            <person name="Mikhailova N."/>
            <person name="Ovchinnikova G."/>
            <person name="Pagani I."/>
            <person name="Pati A."/>
            <person name="Goodwin L."/>
            <person name="Peters L."/>
            <person name="Pitluck S."/>
            <person name="Woyke T."/>
            <person name="Pester M."/>
            <person name="Spring S."/>
            <person name="Ollivier B."/>
            <person name="Rattei T."/>
            <person name="Klenk H.-P."/>
            <person name="Wagner M."/>
            <person name="Loy A."/>
        </authorList>
    </citation>
    <scope>NUCLEOTIDE SEQUENCE [LARGE SCALE GENOMIC DNA]</scope>
    <source>
        <strain evidence="2">ATCC BAA-275 / DSM 13257 / NCIMB 13706 / S10</strain>
    </source>
</reference>
<name>J7IW49_DESMD</name>
<dbReference type="STRING" id="768704.Desmer_4141"/>
<accession>J7IW49</accession>
<dbReference type="Proteomes" id="UP000005262">
    <property type="component" value="Chromosome"/>
</dbReference>
<dbReference type="OrthoDB" id="9773927at2"/>
<dbReference type="eggNOG" id="COG2244">
    <property type="taxonomic scope" value="Bacteria"/>
</dbReference>
<dbReference type="Gene3D" id="3.30.460.40">
    <property type="match status" value="1"/>
</dbReference>
<dbReference type="HOGENOM" id="CLU_046245_1_0_9"/>
<dbReference type="EMBL" id="CP003629">
    <property type="protein sequence ID" value="AFQ45970.1"/>
    <property type="molecule type" value="Genomic_DNA"/>
</dbReference>
<dbReference type="InterPro" id="IPR039498">
    <property type="entry name" value="NTP_transf_5"/>
</dbReference>
<dbReference type="KEGG" id="dmi:Desmer_4141"/>
<proteinExistence type="predicted"/>
<dbReference type="AlphaFoldDB" id="J7IW49"/>
<dbReference type="Pfam" id="PF14907">
    <property type="entry name" value="NTP_transf_5"/>
    <property type="match status" value="1"/>
</dbReference>
<evidence type="ECO:0008006" key="3">
    <source>
        <dbReference type="Google" id="ProtNLM"/>
    </source>
</evidence>
<gene>
    <name evidence="1" type="ordered locus">Desmer_4141</name>
</gene>
<protein>
    <recommendedName>
        <fullName evidence="3">Nucleotidyltransferase family protein</fullName>
    </recommendedName>
</protein>
<sequence>MNASQEQLLHLLTLMIHGGEPNSGLFSKVNENELFEIALRQNVSSLLHPIIEAYSAELNLDEQIKRDWKKSTILIAVQQLRITSQLDPILNLFKENNVSTISLKGLVFKQLYSQPELRTMSDLDLLISVEDIPKSIELLKRLGYDVPDNFNVNDPGHMHIEMYKPGSLPVELHKTLWNPRYMKKRDNQQWTNQLWKNKRLTEVGGIQFTALALDDELINSVIHMATHLIYSGIKLRHLCDFALFLKTYRDKFDFEYINSTLKSMDLFSFFNYLLLTCNSYLALEVPIAIIQKNQCKLLINDIFATNSVAEAEGWLELSGRYPFYRNNRLLFPLAFLIEVCRQLIKKRKSMFISISYSKRSFKAFSTRTHLLRIIGLHVRINKF</sequence>
<dbReference type="RefSeq" id="WP_014904878.1">
    <property type="nucleotide sequence ID" value="NC_018515.1"/>
</dbReference>
<evidence type="ECO:0000313" key="2">
    <source>
        <dbReference type="Proteomes" id="UP000005262"/>
    </source>
</evidence>
<organism evidence="1 2">
    <name type="scientific">Desulfosporosinus meridiei (strain ATCC BAA-275 / DSM 13257 / KCTC 12902 / NCIMB 13706 / S10)</name>
    <dbReference type="NCBI Taxonomy" id="768704"/>
    <lineage>
        <taxon>Bacteria</taxon>
        <taxon>Bacillati</taxon>
        <taxon>Bacillota</taxon>
        <taxon>Clostridia</taxon>
        <taxon>Eubacteriales</taxon>
        <taxon>Desulfitobacteriaceae</taxon>
        <taxon>Desulfosporosinus</taxon>
    </lineage>
</organism>
<keyword evidence="2" id="KW-1185">Reference proteome</keyword>